<feature type="domain" description="Putative metallopeptidase" evidence="2">
    <location>
        <begin position="148"/>
        <end position="370"/>
    </location>
</feature>
<dbReference type="SUPFAM" id="SSF53300">
    <property type="entry name" value="vWA-like"/>
    <property type="match status" value="1"/>
</dbReference>
<dbReference type="Pfam" id="PF09967">
    <property type="entry name" value="DUF2201"/>
    <property type="match status" value="1"/>
</dbReference>
<accession>C4FP18</accession>
<dbReference type="PANTHER" id="PTHR38730:SF1">
    <property type="entry name" value="SLL7028 PROTEIN"/>
    <property type="match status" value="1"/>
</dbReference>
<organism evidence="3 4">
    <name type="scientific">Veillonella dispar ATCC 17748</name>
    <dbReference type="NCBI Taxonomy" id="546273"/>
    <lineage>
        <taxon>Bacteria</taxon>
        <taxon>Bacillati</taxon>
        <taxon>Bacillota</taxon>
        <taxon>Negativicutes</taxon>
        <taxon>Veillonellales</taxon>
        <taxon>Veillonellaceae</taxon>
        <taxon>Veillonella</taxon>
    </lineage>
</organism>
<dbReference type="HOGENOM" id="CLU_035986_0_0_9"/>
<feature type="domain" description="VWA-like" evidence="1">
    <location>
        <begin position="403"/>
        <end position="524"/>
    </location>
</feature>
<dbReference type="InterPro" id="IPR018698">
    <property type="entry name" value="VWA-like_dom"/>
</dbReference>
<name>C4FP18_9FIRM</name>
<sequence>MLNEKGGGMMQRNLDKDDIRDASDLLTHIDGWEKTGSYDEKAIEALDRWHAKRERIHREAEALYTQIYAAYEAYVDSYEAQHHSMEPERIAADLMNHNMSDSHIGTIGRALDEIQIEGTDFAIMQQAVMTPAFEQRLWNILHDVNSLLLEEDQFFGYFYLQMAHRIRFDMTSAFGINLKQGGYVLYVNPFILLRQPPDVMKDGIKREILHIISAHLMRVKTLSQSFNKTAVHMAMDMVVNDYLEHVDRDAVTVANVNERFGLMLKRFRTIEYYAKAIDKAMKEKPELFVPVDNSDTAVAMEFDSQTSHDIWDESDSIDTDTMDQITERYINEASKGDMEGYVKSLIDTFQKTRRALPWYFYLKKLMGKVASGYKKTTMRRNRRQPERLELSGTLRQHKANVWVALDMSGSITDAEFTNALEQVLQIVHAYNHRITVVECDNEVRRTYTMESVKDVKPRLDVRGATAFSPVFSLANQNRVDLLVYFTDGKGEERLREAPKGYKVLWVLTGENPQLSLHNPYGMVRELGYVGVDETQDIDEFVRMSSRSGFSMANQEV</sequence>
<dbReference type="PANTHER" id="PTHR38730">
    <property type="entry name" value="SLL7028 PROTEIN"/>
    <property type="match status" value="1"/>
</dbReference>
<evidence type="ECO:0000313" key="4">
    <source>
        <dbReference type="Proteomes" id="UP000003529"/>
    </source>
</evidence>
<dbReference type="eggNOG" id="COG3864">
    <property type="taxonomic scope" value="Bacteria"/>
</dbReference>
<dbReference type="Pfam" id="PF13203">
    <property type="entry name" value="DUF2201_N"/>
    <property type="match status" value="1"/>
</dbReference>
<evidence type="ECO:0000259" key="1">
    <source>
        <dbReference type="Pfam" id="PF09967"/>
    </source>
</evidence>
<gene>
    <name evidence="3" type="ORF">VEIDISOL_00640</name>
</gene>
<dbReference type="InterPro" id="IPR036465">
    <property type="entry name" value="vWFA_dom_sf"/>
</dbReference>
<dbReference type="InterPro" id="IPR025154">
    <property type="entry name" value="Put_metallopeptidase_dom"/>
</dbReference>
<reference evidence="3" key="1">
    <citation type="submission" date="2009-04" db="EMBL/GenBank/DDBJ databases">
        <authorList>
            <person name="Weinstock G."/>
            <person name="Sodergren E."/>
            <person name="Clifton S."/>
            <person name="Fulton L."/>
            <person name="Fulton B."/>
            <person name="Courtney L."/>
            <person name="Fronick C."/>
            <person name="Harrison M."/>
            <person name="Strong C."/>
            <person name="Farmer C."/>
            <person name="Delahaunty K."/>
            <person name="Markovic C."/>
            <person name="Hall O."/>
            <person name="Minx P."/>
            <person name="Tomlinson C."/>
            <person name="Mitreva M."/>
            <person name="Nelson J."/>
            <person name="Hou S."/>
            <person name="Wollam A."/>
            <person name="Pepin K.H."/>
            <person name="Johnson M."/>
            <person name="Bhonagiri V."/>
            <person name="Nash W.E."/>
            <person name="Warren W."/>
            <person name="Chinwalla A."/>
            <person name="Mardis E.R."/>
            <person name="Wilson R.K."/>
        </authorList>
    </citation>
    <scope>NUCLEOTIDE SEQUENCE [LARGE SCALE GENOMIC DNA]</scope>
    <source>
        <strain evidence="3">ATCC 17748</strain>
    </source>
</reference>
<keyword evidence="4" id="KW-1185">Reference proteome</keyword>
<dbReference type="Proteomes" id="UP000003529">
    <property type="component" value="Unassembled WGS sequence"/>
</dbReference>
<protein>
    <submittedName>
        <fullName evidence="3">Uncharacterized protein</fullName>
    </submittedName>
</protein>
<evidence type="ECO:0000259" key="2">
    <source>
        <dbReference type="Pfam" id="PF13203"/>
    </source>
</evidence>
<dbReference type="AlphaFoldDB" id="C4FP18"/>
<evidence type="ECO:0000313" key="3">
    <source>
        <dbReference type="EMBL" id="EEP65838.1"/>
    </source>
</evidence>
<comment type="caution">
    <text evidence="3">The sequence shown here is derived from an EMBL/GenBank/DDBJ whole genome shotgun (WGS) entry which is preliminary data.</text>
</comment>
<proteinExistence type="predicted"/>
<dbReference type="EMBL" id="ACIK02000007">
    <property type="protein sequence ID" value="EEP65838.1"/>
    <property type="molecule type" value="Genomic_DNA"/>
</dbReference>